<keyword evidence="2" id="KW-0812">Transmembrane</keyword>
<dbReference type="SUPFAM" id="SSF54523">
    <property type="entry name" value="Pili subunits"/>
    <property type="match status" value="1"/>
</dbReference>
<organism evidence="3 4">
    <name type="scientific">Koribacter versatilis (strain Ellin345)</name>
    <dbReference type="NCBI Taxonomy" id="204669"/>
    <lineage>
        <taxon>Bacteria</taxon>
        <taxon>Pseudomonadati</taxon>
        <taxon>Acidobacteriota</taxon>
        <taxon>Terriglobia</taxon>
        <taxon>Terriglobales</taxon>
        <taxon>Candidatus Korobacteraceae</taxon>
        <taxon>Candidatus Korobacter</taxon>
    </lineage>
</organism>
<dbReference type="Pfam" id="PF07963">
    <property type="entry name" value="N_methyl"/>
    <property type="match status" value="1"/>
</dbReference>
<reference evidence="3 4" key="1">
    <citation type="journal article" date="2009" name="Appl. Environ. Microbiol.">
        <title>Three genomes from the phylum Acidobacteria provide insight into the lifestyles of these microorganisms in soils.</title>
        <authorList>
            <person name="Ward N.L."/>
            <person name="Challacombe J.F."/>
            <person name="Janssen P.H."/>
            <person name="Henrissat B."/>
            <person name="Coutinho P.M."/>
            <person name="Wu M."/>
            <person name="Xie G."/>
            <person name="Haft D.H."/>
            <person name="Sait M."/>
            <person name="Badger J."/>
            <person name="Barabote R.D."/>
            <person name="Bradley B."/>
            <person name="Brettin T.S."/>
            <person name="Brinkac L.M."/>
            <person name="Bruce D."/>
            <person name="Creasy T."/>
            <person name="Daugherty S.C."/>
            <person name="Davidsen T.M."/>
            <person name="DeBoy R.T."/>
            <person name="Detter J.C."/>
            <person name="Dodson R.J."/>
            <person name="Durkin A.S."/>
            <person name="Ganapathy A."/>
            <person name="Gwinn-Giglio M."/>
            <person name="Han C.S."/>
            <person name="Khouri H."/>
            <person name="Kiss H."/>
            <person name="Kothari S.P."/>
            <person name="Madupu R."/>
            <person name="Nelson K.E."/>
            <person name="Nelson W.C."/>
            <person name="Paulsen I."/>
            <person name="Penn K."/>
            <person name="Ren Q."/>
            <person name="Rosovitz M.J."/>
            <person name="Selengut J.D."/>
            <person name="Shrivastava S."/>
            <person name="Sullivan S.A."/>
            <person name="Tapia R."/>
            <person name="Thompson L.S."/>
            <person name="Watkins K.L."/>
            <person name="Yang Q."/>
            <person name="Yu C."/>
            <person name="Zafar N."/>
            <person name="Zhou L."/>
            <person name="Kuske C.R."/>
        </authorList>
    </citation>
    <scope>NUCLEOTIDE SEQUENCE [LARGE SCALE GENOMIC DNA]</scope>
    <source>
        <strain evidence="3 4">Ellin345</strain>
    </source>
</reference>
<dbReference type="EnsemblBacteria" id="ABF41449">
    <property type="protein sequence ID" value="ABF41449"/>
    <property type="gene ID" value="Acid345_2448"/>
</dbReference>
<dbReference type="Gene3D" id="3.30.700.10">
    <property type="entry name" value="Glycoprotein, Type 4 Pilin"/>
    <property type="match status" value="1"/>
</dbReference>
<dbReference type="InterPro" id="IPR045584">
    <property type="entry name" value="Pilin-like"/>
</dbReference>
<evidence type="ECO:0000256" key="2">
    <source>
        <dbReference type="SAM" id="Phobius"/>
    </source>
</evidence>
<sequence>MRKQNGFSVLELLIVIAIVLVLAAIAIPNLLQGRMAANEASAAASVTQINTAQVSYSTAYPDTGYAANLAQLSGDGTACGAEHATSTHACLIDSVLGAGKKSGYLFSISGGAEIPNLGYSVNAEPITRGLTGQLSFYSDQTGVIRANQGDASGPSAGASAARNKARRNHAASTHPQSQSSAVSVMR</sequence>
<keyword evidence="4" id="KW-1185">Reference proteome</keyword>
<dbReference type="STRING" id="204669.Acid345_2448"/>
<dbReference type="PANTHER" id="PTHR30093">
    <property type="entry name" value="GENERAL SECRETION PATHWAY PROTEIN G"/>
    <property type="match status" value="1"/>
</dbReference>
<keyword evidence="2" id="KW-0472">Membrane</keyword>
<dbReference type="NCBIfam" id="TIGR02532">
    <property type="entry name" value="IV_pilin_GFxxxE"/>
    <property type="match status" value="1"/>
</dbReference>
<accession>Q1INV1</accession>
<feature type="compositionally biased region" description="Polar residues" evidence="1">
    <location>
        <begin position="173"/>
        <end position="186"/>
    </location>
</feature>
<dbReference type="KEGG" id="aba:Acid345_2448"/>
<dbReference type="InterPro" id="IPR012902">
    <property type="entry name" value="N_methyl_site"/>
</dbReference>
<name>Q1INV1_KORVE</name>
<keyword evidence="2" id="KW-1133">Transmembrane helix</keyword>
<dbReference type="AlphaFoldDB" id="Q1INV1"/>
<feature type="transmembrane region" description="Helical" evidence="2">
    <location>
        <begin position="12"/>
        <end position="31"/>
    </location>
</feature>
<dbReference type="OrthoDB" id="120207at2"/>
<dbReference type="Proteomes" id="UP000002432">
    <property type="component" value="Chromosome"/>
</dbReference>
<dbReference type="HOGENOM" id="CLU_124392_0_0_0"/>
<feature type="region of interest" description="Disordered" evidence="1">
    <location>
        <begin position="145"/>
        <end position="186"/>
    </location>
</feature>
<dbReference type="eggNOG" id="COG4968">
    <property type="taxonomic scope" value="Bacteria"/>
</dbReference>
<protein>
    <recommendedName>
        <fullName evidence="5">Pili assembly chaperone</fullName>
    </recommendedName>
</protein>
<feature type="compositionally biased region" description="Low complexity" evidence="1">
    <location>
        <begin position="149"/>
        <end position="162"/>
    </location>
</feature>
<gene>
    <name evidence="3" type="ordered locus">Acid345_2448</name>
</gene>
<evidence type="ECO:0000256" key="1">
    <source>
        <dbReference type="SAM" id="MobiDB-lite"/>
    </source>
</evidence>
<dbReference type="RefSeq" id="WP_011523250.1">
    <property type="nucleotide sequence ID" value="NC_008009.1"/>
</dbReference>
<evidence type="ECO:0008006" key="5">
    <source>
        <dbReference type="Google" id="ProtNLM"/>
    </source>
</evidence>
<dbReference type="EMBL" id="CP000360">
    <property type="protein sequence ID" value="ABF41449.1"/>
    <property type="molecule type" value="Genomic_DNA"/>
</dbReference>
<evidence type="ECO:0000313" key="4">
    <source>
        <dbReference type="Proteomes" id="UP000002432"/>
    </source>
</evidence>
<evidence type="ECO:0000313" key="3">
    <source>
        <dbReference type="EMBL" id="ABF41449.1"/>
    </source>
</evidence>
<proteinExistence type="predicted"/>